<name>A0A841BY63_9ACTN</name>
<dbReference type="RefSeq" id="WP_184839794.1">
    <property type="nucleotide sequence ID" value="NZ_JACHMN010000002.1"/>
</dbReference>
<dbReference type="Pfam" id="PF05960">
    <property type="entry name" value="DUF885"/>
    <property type="match status" value="1"/>
</dbReference>
<comment type="caution">
    <text evidence="1">The sequence shown here is derived from an EMBL/GenBank/DDBJ whole genome shotgun (WGS) entry which is preliminary data.</text>
</comment>
<protein>
    <submittedName>
        <fullName evidence="1">Uncharacterized protein (DUF885 family)</fullName>
    </submittedName>
</protein>
<proteinExistence type="predicted"/>
<dbReference type="AlphaFoldDB" id="A0A841BY63"/>
<dbReference type="PANTHER" id="PTHR33361:SF15">
    <property type="entry name" value="DUF885 FAMILY LIPOPROTEIN"/>
    <property type="match status" value="1"/>
</dbReference>
<organism evidence="1 2">
    <name type="scientific">Allocatelliglobosispora scoriae</name>
    <dbReference type="NCBI Taxonomy" id="643052"/>
    <lineage>
        <taxon>Bacteria</taxon>
        <taxon>Bacillati</taxon>
        <taxon>Actinomycetota</taxon>
        <taxon>Actinomycetes</taxon>
        <taxon>Micromonosporales</taxon>
        <taxon>Micromonosporaceae</taxon>
        <taxon>Allocatelliglobosispora</taxon>
    </lineage>
</organism>
<evidence type="ECO:0000313" key="2">
    <source>
        <dbReference type="Proteomes" id="UP000587527"/>
    </source>
</evidence>
<dbReference type="EMBL" id="JACHMN010000002">
    <property type="protein sequence ID" value="MBB5871611.1"/>
    <property type="molecule type" value="Genomic_DNA"/>
</dbReference>
<reference evidence="1 2" key="1">
    <citation type="submission" date="2020-08" db="EMBL/GenBank/DDBJ databases">
        <title>Sequencing the genomes of 1000 actinobacteria strains.</title>
        <authorList>
            <person name="Klenk H.-P."/>
        </authorList>
    </citation>
    <scope>NUCLEOTIDE SEQUENCE [LARGE SCALE GENOMIC DNA]</scope>
    <source>
        <strain evidence="1 2">DSM 45362</strain>
    </source>
</reference>
<sequence>MEFAPLAEMIADAILESDPGRALDAGDHRFDDRLPDFSAEGVSSDVGMLRDAALALSQVDADALELADRVDHEILSGIVDRSIFELTEVREHEWNPLAHNPGPFLYELLARPFAPAAVRLDSLYHRVSAIPDALATAREVLRDCPEIHLETAVGQFEGAAALLREQVPGLLAQEPSMTGSVQPAVDRAAAALTDFSGWLREQTGGRDPRLGRKLWEARLWHTLDTELSAAAVLDRAEANLARVMAEIRDASAALIGGPPTDETVRTALASLSAEHPDDATIVALAETTLAETTEFVRRNDLVSLVDDPCVIEEMPEFARGVAGAYCSAPGPLETADVPTFYSISPTPAGWSAELVESYYREYNNHMIRNLTVHEAMPGHFLQLAHGRRYRGSTRVRALGFSGVFVEGWAVYAEEIMADHGFGGLPVRLHQLKMQLRMTINAILDQLVHCENLSEDEAMDMLVGRGFQERGEAAGKWRRSLLTSTQLSTYFVGWAEVSSIGRSRPAGVSLRQWHDAMLAQGSPSPRHLRTLLGI</sequence>
<keyword evidence="2" id="KW-1185">Reference proteome</keyword>
<dbReference type="PANTHER" id="PTHR33361">
    <property type="entry name" value="GLR0591 PROTEIN"/>
    <property type="match status" value="1"/>
</dbReference>
<evidence type="ECO:0000313" key="1">
    <source>
        <dbReference type="EMBL" id="MBB5871611.1"/>
    </source>
</evidence>
<dbReference type="Proteomes" id="UP000587527">
    <property type="component" value="Unassembled WGS sequence"/>
</dbReference>
<gene>
    <name evidence="1" type="ORF">F4553_004990</name>
</gene>
<accession>A0A841BY63</accession>
<dbReference type="InterPro" id="IPR010281">
    <property type="entry name" value="DUF885"/>
</dbReference>